<keyword evidence="4" id="KW-1185">Reference proteome</keyword>
<reference evidence="3 4" key="1">
    <citation type="journal article" date="2022" name="Microorganisms">
        <title>Genome Sequence and Characterization of a Xanthorhodopsin-Containing, Aerobic Anoxygenic Phototrophic Rhodobacter Species, Isolated from Mesophilic Conditions at Yellowstone National Park.</title>
        <authorList>
            <person name="Kyndt J.A."/>
            <person name="Robertson S."/>
            <person name="Shoffstall I.B."/>
            <person name="Ramaley R.F."/>
            <person name="Meyer T.E."/>
        </authorList>
    </citation>
    <scope>NUCLEOTIDE SEQUENCE [LARGE SCALE GENOMIC DNA]</scope>
    <source>
        <strain evidence="3 4">M37P</strain>
    </source>
</reference>
<gene>
    <name evidence="3" type="ORF">G8O29_17600</name>
</gene>
<keyword evidence="2" id="KW-1133">Transmembrane helix</keyword>
<feature type="compositionally biased region" description="Pro residues" evidence="1">
    <location>
        <begin position="8"/>
        <end position="21"/>
    </location>
</feature>
<name>A0ABX0GCR0_9RHOB</name>
<evidence type="ECO:0000313" key="4">
    <source>
        <dbReference type="Proteomes" id="UP001515660"/>
    </source>
</evidence>
<evidence type="ECO:0000256" key="2">
    <source>
        <dbReference type="SAM" id="Phobius"/>
    </source>
</evidence>
<dbReference type="InterPro" id="IPR025961">
    <property type="entry name" value="Metal_resist"/>
</dbReference>
<comment type="caution">
    <text evidence="3">The sequence shown here is derived from an EMBL/GenBank/DDBJ whole genome shotgun (WGS) entry which is preliminary data.</text>
</comment>
<keyword evidence="2" id="KW-0812">Transmembrane</keyword>
<feature type="region of interest" description="Disordered" evidence="1">
    <location>
        <begin position="1"/>
        <end position="21"/>
    </location>
</feature>
<protein>
    <submittedName>
        <fullName evidence="3">Periplasmic heavy metal sensor</fullName>
    </submittedName>
</protein>
<sequence length="170" mass="18576">MTDQHAPTQPPVPGPPAPAPAPSGARWLKLALAVSVGLNLVVAGLVLGAWLREGPRKGMPRDLSFGPFTEALSDKDRRALRRDLMGRLGEFRTAREAARAEFAGLLTALRAEPFDPEALKAALAAIETRNADRLELGRSLIETRLIEMSTAERQAFADRLERGLQRRPRP</sequence>
<keyword evidence="2" id="KW-0472">Membrane</keyword>
<accession>A0ABX0GCR0</accession>
<dbReference type="Proteomes" id="UP001515660">
    <property type="component" value="Unassembled WGS sequence"/>
</dbReference>
<evidence type="ECO:0000256" key="1">
    <source>
        <dbReference type="SAM" id="MobiDB-lite"/>
    </source>
</evidence>
<dbReference type="RefSeq" id="WP_166404522.1">
    <property type="nucleotide sequence ID" value="NZ_JAANHS010000029.1"/>
</dbReference>
<organism evidence="3 4">
    <name type="scientific">Rhodobacter calidifons</name>
    <dbReference type="NCBI Taxonomy" id="2715277"/>
    <lineage>
        <taxon>Bacteria</taxon>
        <taxon>Pseudomonadati</taxon>
        <taxon>Pseudomonadota</taxon>
        <taxon>Alphaproteobacteria</taxon>
        <taxon>Rhodobacterales</taxon>
        <taxon>Rhodobacter group</taxon>
        <taxon>Rhodobacter</taxon>
    </lineage>
</organism>
<dbReference type="Pfam" id="PF13801">
    <property type="entry name" value="Metal_resist"/>
    <property type="match status" value="1"/>
</dbReference>
<dbReference type="EMBL" id="JAANHS010000029">
    <property type="protein sequence ID" value="NHB78522.1"/>
    <property type="molecule type" value="Genomic_DNA"/>
</dbReference>
<evidence type="ECO:0000313" key="3">
    <source>
        <dbReference type="EMBL" id="NHB78522.1"/>
    </source>
</evidence>
<proteinExistence type="predicted"/>
<feature type="transmembrane region" description="Helical" evidence="2">
    <location>
        <begin position="30"/>
        <end position="51"/>
    </location>
</feature>